<evidence type="ECO:0000313" key="2">
    <source>
        <dbReference type="Proteomes" id="UP001328107"/>
    </source>
</evidence>
<reference evidence="2" key="1">
    <citation type="submission" date="2022-10" db="EMBL/GenBank/DDBJ databases">
        <title>Genome assembly of Pristionchus species.</title>
        <authorList>
            <person name="Yoshida K."/>
            <person name="Sommer R.J."/>
        </authorList>
    </citation>
    <scope>NUCLEOTIDE SEQUENCE [LARGE SCALE GENOMIC DNA]</scope>
    <source>
        <strain evidence="2">RS5460</strain>
    </source>
</reference>
<dbReference type="EMBL" id="BTRK01000006">
    <property type="protein sequence ID" value="GMR61734.1"/>
    <property type="molecule type" value="Genomic_DNA"/>
</dbReference>
<keyword evidence="2" id="KW-1185">Reference proteome</keyword>
<comment type="caution">
    <text evidence="1">The sequence shown here is derived from an EMBL/GenBank/DDBJ whole genome shotgun (WGS) entry which is preliminary data.</text>
</comment>
<protein>
    <submittedName>
        <fullName evidence="1">Uncharacterized protein</fullName>
    </submittedName>
</protein>
<sequence length="528" mass="56970">FGHVLCVKTGSIQRRQNYRKGRSKMPIFIQILQGCTACRSPLSSHTFSHDVAILLLLLLGRVVGLLAGRGCVSPVARIVTAIRRTDVLARIVTAVRGTGRRGRRVAACRGRRVTGRRVRGVRGIRRRVVAGGRMSRRGLRIGGHGLRGVGRGSGVGGGVGRGGGGRVVRGRRNLLAESSDAEDAEMRAVGHAGQRLVEITPEVHVTRVGGGEAGLDQRDRHGGGHLRPLQRGQIEHPVVGEALHVAPVVNLSAGDENRTRDGVDGSLLSRGRHSARRVRVARVRVNLQMAVQREHVDARVVEVAVGEGREQIDGSHAEESIVEVAQLRARDREVVGGLRGTGGERVHAPHLETGVGHDDHLRRVLAHSADVVTGHVERLREQRAIVGDGQPVLPQVETGDVQLEIAVVSLALAHEHEGGAARLRRRLQREQELWLSLDSDGHLGDEASEVEVEDDQTRAALARTTGHGSLVRLGVVEEVELGGVHGLLHILEDSETPTTLLLVEMMRLLAPGDCDVFRLHLHRPGGGY</sequence>
<dbReference type="Proteomes" id="UP001328107">
    <property type="component" value="Unassembled WGS sequence"/>
</dbReference>
<accession>A0AAN5DH80</accession>
<dbReference type="AlphaFoldDB" id="A0AAN5DH80"/>
<feature type="non-terminal residue" evidence="1">
    <location>
        <position position="1"/>
    </location>
</feature>
<gene>
    <name evidence="1" type="ORF">PMAYCL1PPCAC_31929</name>
</gene>
<organism evidence="1 2">
    <name type="scientific">Pristionchus mayeri</name>
    <dbReference type="NCBI Taxonomy" id="1317129"/>
    <lineage>
        <taxon>Eukaryota</taxon>
        <taxon>Metazoa</taxon>
        <taxon>Ecdysozoa</taxon>
        <taxon>Nematoda</taxon>
        <taxon>Chromadorea</taxon>
        <taxon>Rhabditida</taxon>
        <taxon>Rhabditina</taxon>
        <taxon>Diplogasteromorpha</taxon>
        <taxon>Diplogasteroidea</taxon>
        <taxon>Neodiplogasteridae</taxon>
        <taxon>Pristionchus</taxon>
    </lineage>
</organism>
<evidence type="ECO:0000313" key="1">
    <source>
        <dbReference type="EMBL" id="GMR61734.1"/>
    </source>
</evidence>
<name>A0AAN5DH80_9BILA</name>
<proteinExistence type="predicted"/>